<dbReference type="PANTHER" id="PTHR23028">
    <property type="entry name" value="ACETYLTRANSFERASE"/>
    <property type="match status" value="1"/>
</dbReference>
<evidence type="ECO:0000313" key="4">
    <source>
        <dbReference type="EMBL" id="GHB44464.1"/>
    </source>
</evidence>
<gene>
    <name evidence="4" type="ORF">GCM10007094_37240</name>
</gene>
<keyword evidence="4" id="KW-0012">Acyltransferase</keyword>
<reference evidence="5" key="1">
    <citation type="journal article" date="2019" name="Int. J. Syst. Evol. Microbiol.">
        <title>The Global Catalogue of Microorganisms (GCM) 10K type strain sequencing project: providing services to taxonomists for standard genome sequencing and annotation.</title>
        <authorList>
            <consortium name="The Broad Institute Genomics Platform"/>
            <consortium name="The Broad Institute Genome Sequencing Center for Infectious Disease"/>
            <person name="Wu L."/>
            <person name="Ma J."/>
        </authorList>
    </citation>
    <scope>NUCLEOTIDE SEQUENCE [LARGE SCALE GENOMIC DNA]</scope>
    <source>
        <strain evidence="5">KCTC 12861</strain>
    </source>
</reference>
<name>A0ABQ3ETK0_9HYPH</name>
<feature type="transmembrane region" description="Helical" evidence="1">
    <location>
        <begin position="213"/>
        <end position="232"/>
    </location>
</feature>
<dbReference type="GO" id="GO:0016746">
    <property type="term" value="F:acyltransferase activity"/>
    <property type="evidence" value="ECO:0007669"/>
    <property type="project" value="UniProtKB-KW"/>
</dbReference>
<feature type="transmembrane region" description="Helical" evidence="1">
    <location>
        <begin position="45"/>
        <end position="65"/>
    </location>
</feature>
<feature type="transmembrane region" description="Helical" evidence="1">
    <location>
        <begin position="319"/>
        <end position="337"/>
    </location>
</feature>
<evidence type="ECO:0000313" key="5">
    <source>
        <dbReference type="Proteomes" id="UP000637980"/>
    </source>
</evidence>
<proteinExistence type="predicted"/>
<keyword evidence="4" id="KW-0808">Transferase</keyword>
<keyword evidence="5" id="KW-1185">Reference proteome</keyword>
<feature type="transmembrane region" description="Helical" evidence="1">
    <location>
        <begin position="157"/>
        <end position="177"/>
    </location>
</feature>
<keyword evidence="1" id="KW-0812">Transmembrane</keyword>
<evidence type="ECO:0000259" key="2">
    <source>
        <dbReference type="Pfam" id="PF01757"/>
    </source>
</evidence>
<protein>
    <submittedName>
        <fullName evidence="4">Acyltransferase</fullName>
    </submittedName>
</protein>
<dbReference type="Proteomes" id="UP000637980">
    <property type="component" value="Unassembled WGS sequence"/>
</dbReference>
<dbReference type="PANTHER" id="PTHR23028:SF53">
    <property type="entry name" value="ACYL_TRANSF_3 DOMAIN-CONTAINING PROTEIN"/>
    <property type="match status" value="1"/>
</dbReference>
<feature type="transmembrane region" description="Helical" evidence="1">
    <location>
        <begin position="189"/>
        <end position="207"/>
    </location>
</feature>
<organism evidence="4 5">
    <name type="scientific">Pseudovibrio japonicus</name>
    <dbReference type="NCBI Taxonomy" id="366534"/>
    <lineage>
        <taxon>Bacteria</taxon>
        <taxon>Pseudomonadati</taxon>
        <taxon>Pseudomonadota</taxon>
        <taxon>Alphaproteobacteria</taxon>
        <taxon>Hyphomicrobiales</taxon>
        <taxon>Stappiaceae</taxon>
        <taxon>Pseudovibrio</taxon>
    </lineage>
</organism>
<dbReference type="InterPro" id="IPR043968">
    <property type="entry name" value="SGNH"/>
</dbReference>
<feature type="transmembrane region" description="Helical" evidence="1">
    <location>
        <begin position="131"/>
        <end position="151"/>
    </location>
</feature>
<dbReference type="InterPro" id="IPR050879">
    <property type="entry name" value="Acyltransferase_3"/>
</dbReference>
<dbReference type="EMBL" id="BMXE01000008">
    <property type="protein sequence ID" value="GHB44464.1"/>
    <property type="molecule type" value="Genomic_DNA"/>
</dbReference>
<feature type="domain" description="SGNH" evidence="3">
    <location>
        <begin position="373"/>
        <end position="606"/>
    </location>
</feature>
<keyword evidence="1" id="KW-1133">Transmembrane helix</keyword>
<feature type="transmembrane region" description="Helical" evidence="1">
    <location>
        <begin position="280"/>
        <end position="299"/>
    </location>
</feature>
<feature type="domain" description="Acyltransferase 3" evidence="2">
    <location>
        <begin position="2"/>
        <end position="299"/>
    </location>
</feature>
<feature type="transmembrane region" description="Helical" evidence="1">
    <location>
        <begin position="103"/>
        <end position="124"/>
    </location>
</feature>
<feature type="transmembrane region" description="Helical" evidence="1">
    <location>
        <begin position="6"/>
        <end position="25"/>
    </location>
</feature>
<keyword evidence="1" id="KW-0472">Membrane</keyword>
<dbReference type="Pfam" id="PF19040">
    <property type="entry name" value="SGNH"/>
    <property type="match status" value="1"/>
</dbReference>
<feature type="transmembrane region" description="Helical" evidence="1">
    <location>
        <begin position="253"/>
        <end position="274"/>
    </location>
</feature>
<evidence type="ECO:0000256" key="1">
    <source>
        <dbReference type="SAM" id="Phobius"/>
    </source>
</evidence>
<sequence>MGVDLFFVISGFLMTQIILSSQFGWSIPSLKQFYSKRFWRIAPAYLFAVAIASLVALSNQWALIIDKFTQSLLSSLAFSYNVYAPLETGYFAAAAITKPFLHLWSLGVEVQFYLLWPVLLFFIYKRPFRQQVLAIAAITTISLIYAVISQLDGDEDAYFRLTARLWQFGAGGLIALALKRTPAESNSRLFSYIGIASLLLILLLSYASPWEDWNVVSATLITVAGASLIYIGGRQNVISSRVLSVKPIRTLGLVSYSVYLIHWPLAVGLYFYFPDFETDSSIRIGGAILSVVLGALLYWAVEKKFRLQKGQVQPAAKKWLTASTFGVLLVFAVGLQSERLWPLVFDSRLIELSALDRDFREYGGESCNGDPKVFCVLGDQIKAPELVLWGDSHARHFALGIDRVFTEQNRNAVSFATSGCAPTGNWANQRASNFANCKAANQAVMAYLASEQSPHRVLLAARWFKFTPGVNSFSDFNNPASPARDIEGVLDQTFSELKALGKQVTIALQAPEYRGKGQLRTCQDAFIKNDGSMRIACDRPATDHLKRQREMDRLLIGVASRYDNVEVADVKSVFCDSEGCLLAQSDKFYYRDTNHLNRIGAEKVVREAFIGM</sequence>
<accession>A0ABQ3ETK0</accession>
<dbReference type="InterPro" id="IPR002656">
    <property type="entry name" value="Acyl_transf_3_dom"/>
</dbReference>
<dbReference type="Pfam" id="PF01757">
    <property type="entry name" value="Acyl_transf_3"/>
    <property type="match status" value="1"/>
</dbReference>
<evidence type="ECO:0000259" key="3">
    <source>
        <dbReference type="Pfam" id="PF19040"/>
    </source>
</evidence>
<comment type="caution">
    <text evidence="4">The sequence shown here is derived from an EMBL/GenBank/DDBJ whole genome shotgun (WGS) entry which is preliminary data.</text>
</comment>